<dbReference type="PROSITE" id="PS00036">
    <property type="entry name" value="BZIP_BASIC"/>
    <property type="match status" value="1"/>
</dbReference>
<accession>A0AA40EG20</accession>
<feature type="region of interest" description="Disordered" evidence="4">
    <location>
        <begin position="317"/>
        <end position="384"/>
    </location>
</feature>
<keyword evidence="7" id="KW-1185">Reference proteome</keyword>
<feature type="compositionally biased region" description="Polar residues" evidence="4">
    <location>
        <begin position="211"/>
        <end position="225"/>
    </location>
</feature>
<dbReference type="CDD" id="cd14688">
    <property type="entry name" value="bZIP_YAP"/>
    <property type="match status" value="1"/>
</dbReference>
<dbReference type="SUPFAM" id="SSF57959">
    <property type="entry name" value="Leucine zipper domain"/>
    <property type="match status" value="1"/>
</dbReference>
<proteinExistence type="predicted"/>
<feature type="coiled-coil region" evidence="3">
    <location>
        <begin position="74"/>
        <end position="101"/>
    </location>
</feature>
<comment type="caution">
    <text evidence="6">The sequence shown here is derived from an EMBL/GenBank/DDBJ whole genome shotgun (WGS) entry which is preliminary data.</text>
</comment>
<feature type="compositionally biased region" description="Basic and acidic residues" evidence="4">
    <location>
        <begin position="1"/>
        <end position="13"/>
    </location>
</feature>
<dbReference type="GO" id="GO:0000976">
    <property type="term" value="F:transcription cis-regulatory region binding"/>
    <property type="evidence" value="ECO:0007669"/>
    <property type="project" value="InterPro"/>
</dbReference>
<feature type="region of interest" description="Disordered" evidence="4">
    <location>
        <begin position="1"/>
        <end position="66"/>
    </location>
</feature>
<dbReference type="AlphaFoldDB" id="A0AA40EG20"/>
<evidence type="ECO:0000256" key="4">
    <source>
        <dbReference type="SAM" id="MobiDB-lite"/>
    </source>
</evidence>
<keyword evidence="3" id="KW-0175">Coiled coil</keyword>
<dbReference type="PANTHER" id="PTHR40621">
    <property type="entry name" value="TRANSCRIPTION FACTOR KAPC-RELATED"/>
    <property type="match status" value="1"/>
</dbReference>
<evidence type="ECO:0000313" key="6">
    <source>
        <dbReference type="EMBL" id="KAK0738605.1"/>
    </source>
</evidence>
<reference evidence="6" key="1">
    <citation type="submission" date="2023-06" db="EMBL/GenBank/DDBJ databases">
        <title>Genome-scale phylogeny and comparative genomics of the fungal order Sordariales.</title>
        <authorList>
            <consortium name="Lawrence Berkeley National Laboratory"/>
            <person name="Hensen N."/>
            <person name="Bonometti L."/>
            <person name="Westerberg I."/>
            <person name="Brannstrom I.O."/>
            <person name="Guillou S."/>
            <person name="Cros-Aarteil S."/>
            <person name="Calhoun S."/>
            <person name="Haridas S."/>
            <person name="Kuo A."/>
            <person name="Mondo S."/>
            <person name="Pangilinan J."/>
            <person name="Riley R."/>
            <person name="LaButti K."/>
            <person name="Andreopoulos B."/>
            <person name="Lipzen A."/>
            <person name="Chen C."/>
            <person name="Yanf M."/>
            <person name="Daum C."/>
            <person name="Ng V."/>
            <person name="Clum A."/>
            <person name="Steindorff A."/>
            <person name="Ohm R."/>
            <person name="Martin F."/>
            <person name="Silar P."/>
            <person name="Natvig D."/>
            <person name="Lalanne C."/>
            <person name="Gautier V."/>
            <person name="Ament-velasquez S.L."/>
            <person name="Kruys A."/>
            <person name="Hutchinson M.I."/>
            <person name="Powell A.J."/>
            <person name="Barry K."/>
            <person name="Miller A.N."/>
            <person name="Grigoriev I.V."/>
            <person name="Debuchy R."/>
            <person name="Gladieux P."/>
            <person name="Thoren M.H."/>
            <person name="Johannesson H."/>
        </authorList>
    </citation>
    <scope>NUCLEOTIDE SEQUENCE</scope>
    <source>
        <strain evidence="6">SMH3187-1</strain>
    </source>
</reference>
<keyword evidence="2" id="KW-0539">Nucleus</keyword>
<protein>
    <recommendedName>
        <fullName evidence="5">BZIP domain-containing protein</fullName>
    </recommendedName>
</protein>
<dbReference type="GO" id="GO:0090575">
    <property type="term" value="C:RNA polymerase II transcription regulator complex"/>
    <property type="evidence" value="ECO:0007669"/>
    <property type="project" value="TreeGrafter"/>
</dbReference>
<dbReference type="PANTHER" id="PTHR40621:SF9">
    <property type="entry name" value="MEAB PROTEIN"/>
    <property type="match status" value="1"/>
</dbReference>
<evidence type="ECO:0000256" key="2">
    <source>
        <dbReference type="ARBA" id="ARBA00023242"/>
    </source>
</evidence>
<name>A0AA40EG20_9PEZI</name>
<comment type="subcellular location">
    <subcellularLocation>
        <location evidence="1">Nucleus</location>
    </subcellularLocation>
</comment>
<dbReference type="InterPro" id="IPR004827">
    <property type="entry name" value="bZIP"/>
</dbReference>
<dbReference type="Proteomes" id="UP001172155">
    <property type="component" value="Unassembled WGS sequence"/>
</dbReference>
<gene>
    <name evidence="6" type="ORF">B0T18DRAFT_333265</name>
</gene>
<dbReference type="InterPro" id="IPR046347">
    <property type="entry name" value="bZIP_sf"/>
</dbReference>
<evidence type="ECO:0000313" key="7">
    <source>
        <dbReference type="Proteomes" id="UP001172155"/>
    </source>
</evidence>
<feature type="compositionally biased region" description="Low complexity" evidence="4">
    <location>
        <begin position="194"/>
        <end position="210"/>
    </location>
</feature>
<feature type="region of interest" description="Disordered" evidence="4">
    <location>
        <begin position="160"/>
        <end position="248"/>
    </location>
</feature>
<evidence type="ECO:0000256" key="1">
    <source>
        <dbReference type="ARBA" id="ARBA00004123"/>
    </source>
</evidence>
<feature type="compositionally biased region" description="Pro residues" evidence="4">
    <location>
        <begin position="325"/>
        <end position="335"/>
    </location>
</feature>
<organism evidence="6 7">
    <name type="scientific">Schizothecium vesticola</name>
    <dbReference type="NCBI Taxonomy" id="314040"/>
    <lineage>
        <taxon>Eukaryota</taxon>
        <taxon>Fungi</taxon>
        <taxon>Dikarya</taxon>
        <taxon>Ascomycota</taxon>
        <taxon>Pezizomycotina</taxon>
        <taxon>Sordariomycetes</taxon>
        <taxon>Sordariomycetidae</taxon>
        <taxon>Sordariales</taxon>
        <taxon>Schizotheciaceae</taxon>
        <taxon>Schizothecium</taxon>
    </lineage>
</organism>
<dbReference type="Gene3D" id="1.20.5.170">
    <property type="match status" value="1"/>
</dbReference>
<sequence>MSVDKQDPTKDDRDSEDSMESSPEGEVPPVTTTQQNQQPKRKGGRKPIYATSEERKQRNRQAQAAFRERRTEYIKQLEEAIRTHEQHLANLQAAHRQAADECLMLRYKNSLLERILLEKGIDVQAELRAKTNSPSLGPTHMSQNMVQPPPIQRAILNRHHARRSNSSIAPKLEPGVSPLPPPMHGQLSMASPKSRPTPSSHSASPSATTSYGSQHGASPASSDHLSASMRPLSAATSMKPPLHGLPGLQGQRHLAMAGLQQPGTAGHQRQNIPVTTAAPFFVAPSFQNHIEQLGKLPRFLSPLLNFVQQEYDAAADMMDDSADPPDTPGPGPYPGQPYSGEPSAMSLPSPVTTGPPTSQQAAPQSPMEGISHSQHPAYPSMTQLLDPGYDFDPFGLSASMAFPTQFSFDTSNMR</sequence>
<dbReference type="GO" id="GO:0001228">
    <property type="term" value="F:DNA-binding transcription activator activity, RNA polymerase II-specific"/>
    <property type="evidence" value="ECO:0007669"/>
    <property type="project" value="TreeGrafter"/>
</dbReference>
<feature type="compositionally biased region" description="Low complexity" evidence="4">
    <location>
        <begin position="20"/>
        <end position="38"/>
    </location>
</feature>
<feature type="compositionally biased region" description="Low complexity" evidence="4">
    <location>
        <begin position="352"/>
        <end position="366"/>
    </location>
</feature>
<dbReference type="EMBL" id="JAUKUD010000007">
    <property type="protein sequence ID" value="KAK0738605.1"/>
    <property type="molecule type" value="Genomic_DNA"/>
</dbReference>
<evidence type="ECO:0000259" key="5">
    <source>
        <dbReference type="PROSITE" id="PS00036"/>
    </source>
</evidence>
<feature type="domain" description="BZIP" evidence="5">
    <location>
        <begin position="55"/>
        <end position="69"/>
    </location>
</feature>
<evidence type="ECO:0000256" key="3">
    <source>
        <dbReference type="SAM" id="Coils"/>
    </source>
</evidence>
<dbReference type="InterPro" id="IPR050936">
    <property type="entry name" value="AP-1-like"/>
</dbReference>